<sequence>MPAFSTDQVVGLVFITAGGFLSITAVSSLLLYVLYLGLRHQWSISTLIHYYFVNLMFAELIQALGGVMTVEWIVRRSVEEGALCTMQGAFKQLGDVSVALTSIAIAIHTFAAIVFKIITPRSLAVATMGFIWVFSILVVAVPAGLNAGRYYGNTGYWCWIQQDFDHLRIPLEYMWMWAAAFISIICYACVAFVLRGHDLGMAKFAQGRRFSMSTMDRGSQRKAKNLAMQMLFYPVIYFITVFPIAVVRWMAFSGYDIPFEATAFADTLFALSGLFNVLLYAWTRRSIITGNKPTTVSGSRSGSTSYHMHHTSMAADLRSPTTVHFKDMAYPPNLVTPAVPNDILDSRDAPQVKVVSYPGHFWEDTPPSMKQAELDSQWRRE</sequence>
<dbReference type="EMBL" id="GL377302">
    <property type="protein sequence ID" value="EFJ02309.1"/>
    <property type="molecule type" value="Genomic_DNA"/>
</dbReference>
<keyword evidence="3 5" id="KW-1133">Transmembrane helix</keyword>
<evidence type="ECO:0000256" key="1">
    <source>
        <dbReference type="ARBA" id="ARBA00004141"/>
    </source>
</evidence>
<feature type="transmembrane region" description="Helical" evidence="5">
    <location>
        <begin position="94"/>
        <end position="115"/>
    </location>
</feature>
<dbReference type="Proteomes" id="UP000007431">
    <property type="component" value="Unassembled WGS sequence"/>
</dbReference>
<feature type="non-terminal residue" evidence="7">
    <location>
        <position position="381"/>
    </location>
</feature>
<dbReference type="GO" id="GO:0005886">
    <property type="term" value="C:plasma membrane"/>
    <property type="evidence" value="ECO:0007669"/>
    <property type="project" value="TreeGrafter"/>
</dbReference>
<dbReference type="HOGENOM" id="CLU_027149_0_0_1"/>
<feature type="transmembrane region" description="Helical" evidence="5">
    <location>
        <begin position="263"/>
        <end position="282"/>
    </location>
</feature>
<dbReference type="GO" id="GO:0007189">
    <property type="term" value="P:adenylate cyclase-activating G protein-coupled receptor signaling pathway"/>
    <property type="evidence" value="ECO:0007669"/>
    <property type="project" value="TreeGrafter"/>
</dbReference>
<proteinExistence type="predicted"/>
<feature type="transmembrane region" description="Helical" evidence="5">
    <location>
        <begin position="12"/>
        <end position="38"/>
    </location>
</feature>
<keyword evidence="2 5" id="KW-0812">Transmembrane</keyword>
<organism evidence="8">
    <name type="scientific">Schizophyllum commune (strain H4-8 / FGSC 9210)</name>
    <name type="common">Split gill fungus</name>
    <dbReference type="NCBI Taxonomy" id="578458"/>
    <lineage>
        <taxon>Eukaryota</taxon>
        <taxon>Fungi</taxon>
        <taxon>Dikarya</taxon>
        <taxon>Basidiomycota</taxon>
        <taxon>Agaricomycotina</taxon>
        <taxon>Agaricomycetes</taxon>
        <taxon>Agaricomycetidae</taxon>
        <taxon>Agaricales</taxon>
        <taxon>Schizophyllaceae</taxon>
        <taxon>Schizophyllum</taxon>
    </lineage>
</organism>
<keyword evidence="8" id="KW-1185">Reference proteome</keyword>
<evidence type="ECO:0000259" key="6">
    <source>
        <dbReference type="PROSITE" id="PS50262"/>
    </source>
</evidence>
<dbReference type="PROSITE" id="PS50262">
    <property type="entry name" value="G_PROTEIN_RECEP_F1_2"/>
    <property type="match status" value="1"/>
</dbReference>
<dbReference type="Gene3D" id="1.20.1070.10">
    <property type="entry name" value="Rhodopsin 7-helix transmembrane proteins"/>
    <property type="match status" value="1"/>
</dbReference>
<dbReference type="AlphaFoldDB" id="D8PP85"/>
<dbReference type="VEuPathDB" id="FungiDB:SCHCODRAFT_01143104"/>
<keyword evidence="4 5" id="KW-0472">Membrane</keyword>
<evidence type="ECO:0000313" key="8">
    <source>
        <dbReference type="Proteomes" id="UP000007431"/>
    </source>
</evidence>
<dbReference type="InParanoid" id="D8PP85"/>
<dbReference type="InterPro" id="IPR000276">
    <property type="entry name" value="GPCR_Rhodpsn"/>
</dbReference>
<reference evidence="7 8" key="1">
    <citation type="journal article" date="2010" name="Nat. Biotechnol.">
        <title>Genome sequence of the model mushroom Schizophyllum commune.</title>
        <authorList>
            <person name="Ohm R.A."/>
            <person name="de Jong J.F."/>
            <person name="Lugones L.G."/>
            <person name="Aerts A."/>
            <person name="Kothe E."/>
            <person name="Stajich J.E."/>
            <person name="de Vries R.P."/>
            <person name="Record E."/>
            <person name="Levasseur A."/>
            <person name="Baker S.E."/>
            <person name="Bartholomew K.A."/>
            <person name="Coutinho P.M."/>
            <person name="Erdmann S."/>
            <person name="Fowler T.J."/>
            <person name="Gathman A.C."/>
            <person name="Lombard V."/>
            <person name="Henrissat B."/>
            <person name="Knabe N."/>
            <person name="Kuees U."/>
            <person name="Lilly W.W."/>
            <person name="Lindquist E."/>
            <person name="Lucas S."/>
            <person name="Magnuson J.K."/>
            <person name="Piumi F."/>
            <person name="Raudaskoski M."/>
            <person name="Salamov A."/>
            <person name="Schmutz J."/>
            <person name="Schwarze F.W.M.R."/>
            <person name="vanKuyk P.A."/>
            <person name="Horton J.S."/>
            <person name="Grigoriev I.V."/>
            <person name="Woesten H.A.B."/>
        </authorList>
    </citation>
    <scope>NUCLEOTIDE SEQUENCE [LARGE SCALE GENOMIC DNA]</scope>
    <source>
        <strain evidence="8">H4-8 / FGSC 9210</strain>
    </source>
</reference>
<evidence type="ECO:0000313" key="7">
    <source>
        <dbReference type="EMBL" id="EFJ02309.1"/>
    </source>
</evidence>
<gene>
    <name evidence="7" type="ORF">SCHCODRAFT_103824</name>
</gene>
<protein>
    <recommendedName>
        <fullName evidence="6">G-protein coupled receptors family 1 profile domain-containing protein</fullName>
    </recommendedName>
</protein>
<feature type="domain" description="G-protein coupled receptors family 1 profile" evidence="6">
    <location>
        <begin position="26"/>
        <end position="280"/>
    </location>
</feature>
<dbReference type="eggNOG" id="ENOG502RYZC">
    <property type="taxonomic scope" value="Eukaryota"/>
</dbReference>
<dbReference type="SUPFAM" id="SSF81321">
    <property type="entry name" value="Family A G protein-coupled receptor-like"/>
    <property type="match status" value="1"/>
</dbReference>
<feature type="transmembrane region" description="Helical" evidence="5">
    <location>
        <begin position="122"/>
        <end position="145"/>
    </location>
</feature>
<comment type="subcellular location">
    <subcellularLocation>
        <location evidence="1">Membrane</location>
        <topology evidence="1">Multi-pass membrane protein</topology>
    </subcellularLocation>
</comment>
<dbReference type="InterPro" id="IPR017452">
    <property type="entry name" value="GPCR_Rhodpsn_7TM"/>
</dbReference>
<evidence type="ECO:0000256" key="4">
    <source>
        <dbReference type="ARBA" id="ARBA00023136"/>
    </source>
</evidence>
<dbReference type="PANTHER" id="PTHR23112:SF37">
    <property type="entry name" value="G PROTEIN-COUPLED RECEPTOR GPR1"/>
    <property type="match status" value="1"/>
</dbReference>
<feature type="transmembrane region" description="Helical" evidence="5">
    <location>
        <begin position="231"/>
        <end position="251"/>
    </location>
</feature>
<evidence type="ECO:0000256" key="3">
    <source>
        <dbReference type="ARBA" id="ARBA00022989"/>
    </source>
</evidence>
<dbReference type="OMA" id="YLGYNQY"/>
<feature type="transmembrane region" description="Helical" evidence="5">
    <location>
        <begin position="174"/>
        <end position="194"/>
    </location>
</feature>
<name>D8PP85_SCHCM</name>
<evidence type="ECO:0000256" key="5">
    <source>
        <dbReference type="SAM" id="Phobius"/>
    </source>
</evidence>
<feature type="transmembrane region" description="Helical" evidence="5">
    <location>
        <begin position="50"/>
        <end position="74"/>
    </location>
</feature>
<dbReference type="Pfam" id="PF00001">
    <property type="entry name" value="7tm_1"/>
    <property type="match status" value="1"/>
</dbReference>
<accession>D8PP85</accession>
<dbReference type="STRING" id="578458.D8PP85"/>
<dbReference type="GO" id="GO:0004930">
    <property type="term" value="F:G protein-coupled receptor activity"/>
    <property type="evidence" value="ECO:0007669"/>
    <property type="project" value="InterPro"/>
</dbReference>
<evidence type="ECO:0000256" key="2">
    <source>
        <dbReference type="ARBA" id="ARBA00022692"/>
    </source>
</evidence>
<dbReference type="PANTHER" id="PTHR23112">
    <property type="entry name" value="G PROTEIN-COUPLED RECEPTOR 157-RELATED"/>
    <property type="match status" value="1"/>
</dbReference>